<dbReference type="EMBL" id="AOIS01000036">
    <property type="protein sequence ID" value="ELZ18474.1"/>
    <property type="molecule type" value="Genomic_DNA"/>
</dbReference>
<keyword evidence="2" id="KW-1133">Transmembrane helix</keyword>
<evidence type="ECO:0000313" key="5">
    <source>
        <dbReference type="Proteomes" id="UP000011657"/>
    </source>
</evidence>
<accession>M0C992</accession>
<feature type="transmembrane region" description="Helical" evidence="2">
    <location>
        <begin position="21"/>
        <end position="40"/>
    </location>
</feature>
<name>M0C992_9EURY</name>
<dbReference type="PATRIC" id="fig|1227488.3.peg.2057"/>
<feature type="compositionally biased region" description="Basic and acidic residues" evidence="1">
    <location>
        <begin position="143"/>
        <end position="154"/>
    </location>
</feature>
<dbReference type="Proteomes" id="UP000011657">
    <property type="component" value="Unassembled WGS sequence"/>
</dbReference>
<keyword evidence="2" id="KW-0472">Membrane</keyword>
<dbReference type="AlphaFoldDB" id="M0C992"/>
<sequence length="171" mass="19074">MNGSEGAARGRRTEDDLETRLRENATGIASMLVTGLWLGAMFTGQSWWLAALLVGYIVVVPLVALVFGDEADRKEWLDDWTTDSSADVESESDGDRTDAPADRRDALETLRDRYAAGELTDNQFERKLERLLETGTLEDANEWVRGRDRDRGVDGDGDGDGNGERDLEYDR</sequence>
<feature type="compositionally biased region" description="Basic and acidic residues" evidence="1">
    <location>
        <begin position="162"/>
        <end position="171"/>
    </location>
</feature>
<gene>
    <name evidence="4" type="ORF">C477_10413</name>
</gene>
<keyword evidence="2" id="KW-0812">Transmembrane</keyword>
<organism evidence="4 5">
    <name type="scientific">Haloterrigena salina JCM 13891</name>
    <dbReference type="NCBI Taxonomy" id="1227488"/>
    <lineage>
        <taxon>Archaea</taxon>
        <taxon>Methanobacteriati</taxon>
        <taxon>Methanobacteriota</taxon>
        <taxon>Stenosarchaea group</taxon>
        <taxon>Halobacteria</taxon>
        <taxon>Halobacteriales</taxon>
        <taxon>Natrialbaceae</taxon>
        <taxon>Haloterrigena</taxon>
    </lineage>
</organism>
<reference evidence="4 5" key="1">
    <citation type="journal article" date="2014" name="PLoS Genet.">
        <title>Phylogenetically driven sequencing of extremely halophilic archaea reveals strategies for static and dynamic osmo-response.</title>
        <authorList>
            <person name="Becker E.A."/>
            <person name="Seitzer P.M."/>
            <person name="Tritt A."/>
            <person name="Larsen D."/>
            <person name="Krusor M."/>
            <person name="Yao A.I."/>
            <person name="Wu D."/>
            <person name="Madern D."/>
            <person name="Eisen J.A."/>
            <person name="Darling A.E."/>
            <person name="Facciotti M.T."/>
        </authorList>
    </citation>
    <scope>NUCLEOTIDE SEQUENCE [LARGE SCALE GENOMIC DNA]</scope>
    <source>
        <strain evidence="4 5">JCM 13891</strain>
    </source>
</reference>
<dbReference type="RefSeq" id="WP_008894385.1">
    <property type="nucleotide sequence ID" value="NZ_AOIS01000036.1"/>
</dbReference>
<evidence type="ECO:0000256" key="1">
    <source>
        <dbReference type="SAM" id="MobiDB-lite"/>
    </source>
</evidence>
<keyword evidence="5" id="KW-1185">Reference proteome</keyword>
<dbReference type="eggNOG" id="arCOG03912">
    <property type="taxonomic scope" value="Archaea"/>
</dbReference>
<dbReference type="OrthoDB" id="178074at2157"/>
<dbReference type="InterPro" id="IPR018649">
    <property type="entry name" value="SHOCT"/>
</dbReference>
<evidence type="ECO:0000313" key="4">
    <source>
        <dbReference type="EMBL" id="ELZ18474.1"/>
    </source>
</evidence>
<feature type="compositionally biased region" description="Acidic residues" evidence="1">
    <location>
        <begin position="78"/>
        <end position="92"/>
    </location>
</feature>
<feature type="transmembrane region" description="Helical" evidence="2">
    <location>
        <begin position="46"/>
        <end position="67"/>
    </location>
</feature>
<proteinExistence type="predicted"/>
<feature type="region of interest" description="Disordered" evidence="1">
    <location>
        <begin position="78"/>
        <end position="104"/>
    </location>
</feature>
<evidence type="ECO:0000256" key="2">
    <source>
        <dbReference type="SAM" id="Phobius"/>
    </source>
</evidence>
<dbReference type="Pfam" id="PF09851">
    <property type="entry name" value="SHOCT"/>
    <property type="match status" value="1"/>
</dbReference>
<protein>
    <recommendedName>
        <fullName evidence="3">SHOCT domain-containing protein</fullName>
    </recommendedName>
</protein>
<feature type="compositionally biased region" description="Basic and acidic residues" evidence="1">
    <location>
        <begin position="93"/>
        <end position="104"/>
    </location>
</feature>
<evidence type="ECO:0000259" key="3">
    <source>
        <dbReference type="Pfam" id="PF09851"/>
    </source>
</evidence>
<feature type="domain" description="SHOCT" evidence="3">
    <location>
        <begin position="105"/>
        <end position="132"/>
    </location>
</feature>
<comment type="caution">
    <text evidence="4">The sequence shown here is derived from an EMBL/GenBank/DDBJ whole genome shotgun (WGS) entry which is preliminary data.</text>
</comment>
<feature type="region of interest" description="Disordered" evidence="1">
    <location>
        <begin position="143"/>
        <end position="171"/>
    </location>
</feature>